<dbReference type="CDD" id="cd13132">
    <property type="entry name" value="MATE_eukaryotic"/>
    <property type="match status" value="1"/>
</dbReference>
<reference evidence="8" key="1">
    <citation type="submission" date="2016-06" db="EMBL/GenBank/DDBJ databases">
        <title>Parallel loss of symbiosis genes in relatives of nitrogen-fixing non-legume Parasponia.</title>
        <authorList>
            <person name="Van Velzen R."/>
            <person name="Holmer R."/>
            <person name="Bu F."/>
            <person name="Rutten L."/>
            <person name="Van Zeijl A."/>
            <person name="Liu W."/>
            <person name="Santuari L."/>
            <person name="Cao Q."/>
            <person name="Sharma T."/>
            <person name="Shen D."/>
            <person name="Roswanjaya Y."/>
            <person name="Wardhani T."/>
            <person name="Kalhor M.S."/>
            <person name="Jansen J."/>
            <person name="Van den Hoogen J."/>
            <person name="Gungor B."/>
            <person name="Hartog M."/>
            <person name="Hontelez J."/>
            <person name="Verver J."/>
            <person name="Yang W.-C."/>
            <person name="Schijlen E."/>
            <person name="Repin R."/>
            <person name="Schilthuizen M."/>
            <person name="Schranz E."/>
            <person name="Heidstra R."/>
            <person name="Miyata K."/>
            <person name="Fedorova E."/>
            <person name="Kohlen W."/>
            <person name="Bisseling T."/>
            <person name="Smit S."/>
            <person name="Geurts R."/>
        </authorList>
    </citation>
    <scope>NUCLEOTIDE SEQUENCE [LARGE SCALE GENOMIC DNA]</scope>
    <source>
        <strain evidence="8">cv. RG33-2</strain>
    </source>
</reference>
<evidence type="ECO:0000256" key="3">
    <source>
        <dbReference type="ARBA" id="ARBA00022692"/>
    </source>
</evidence>
<feature type="transmembrane region" description="Helical" evidence="6">
    <location>
        <begin position="252"/>
        <end position="271"/>
    </location>
</feature>
<feature type="transmembrane region" description="Helical" evidence="6">
    <location>
        <begin position="110"/>
        <end position="133"/>
    </location>
</feature>
<proteinExistence type="inferred from homology"/>
<feature type="transmembrane region" description="Helical" evidence="6">
    <location>
        <begin position="436"/>
        <end position="460"/>
    </location>
</feature>
<dbReference type="GO" id="GO:1990961">
    <property type="term" value="P:xenobiotic detoxification by transmembrane export across the plasma membrane"/>
    <property type="evidence" value="ECO:0007669"/>
    <property type="project" value="InterPro"/>
</dbReference>
<evidence type="ECO:0000313" key="7">
    <source>
        <dbReference type="EMBL" id="PON50282.1"/>
    </source>
</evidence>
<comment type="similarity">
    <text evidence="2 6">Belongs to the multi antimicrobial extrusion (MATE) (TC 2.A.66.1) family.</text>
</comment>
<feature type="transmembrane region" description="Helical" evidence="6">
    <location>
        <begin position="373"/>
        <end position="396"/>
    </location>
</feature>
<keyword evidence="5 6" id="KW-0472">Membrane</keyword>
<comment type="subcellular location">
    <subcellularLocation>
        <location evidence="1">Membrane</location>
        <topology evidence="1">Multi-pass membrane protein</topology>
    </subcellularLocation>
</comment>
<sequence>MVMEEPLLLPSAEAKGKKWKVITWSGLTEELKKVTYIAAPMVVVSVSQFLLQVVSEMMAGHLGELSLSGVAIANSFTTVTGFSLLFGMADALETLCGQAYGAEQYQKLGIYTYCSIISLILVCFPISLLWIFVENILVLIGQDPLVSNEAGKYSVLLIPALVAYAILQSLVRYFQTQGLTLPILLSSCATICFHIPVCWVLVYKLELGTSGAALSVGFSYWLNVILLVIYIKYSSSCEKTRVPFSVDVLKSVRQFFQFGIPSAVMACLEWWSFEVLILLSGFLPNSKLETSVLSICLTTTSLHYFIPYGVSAAASTRISNELGAGNPEAVQAAVVAAMILAVVEAISVSTILFCCRSVLGYAFSYEKEVVDYVAALTPLLSLSVIMDSLLVVLSGIARGSGWQHVGAYLNLGAYYLVGIPLAVVLCFVLHLRGFGLWIGTLAGSIIQALLLGLVTFFTNWQKQANEARERIFEETC</sequence>
<dbReference type="GO" id="GO:0015297">
    <property type="term" value="F:antiporter activity"/>
    <property type="evidence" value="ECO:0007669"/>
    <property type="project" value="InterPro"/>
</dbReference>
<dbReference type="InterPro" id="IPR002528">
    <property type="entry name" value="MATE_fam"/>
</dbReference>
<evidence type="ECO:0000256" key="6">
    <source>
        <dbReference type="RuleBase" id="RU004914"/>
    </source>
</evidence>
<feature type="transmembrane region" description="Helical" evidence="6">
    <location>
        <begin position="408"/>
        <end position="430"/>
    </location>
</feature>
<dbReference type="EMBL" id="JXTC01000488">
    <property type="protein sequence ID" value="PON50282.1"/>
    <property type="molecule type" value="Genomic_DNA"/>
</dbReference>
<dbReference type="NCBIfam" id="TIGR00797">
    <property type="entry name" value="matE"/>
    <property type="match status" value="1"/>
</dbReference>
<feature type="transmembrane region" description="Helical" evidence="6">
    <location>
        <begin position="332"/>
        <end position="353"/>
    </location>
</feature>
<feature type="transmembrane region" description="Helical" evidence="6">
    <location>
        <begin position="211"/>
        <end position="231"/>
    </location>
</feature>
<keyword evidence="4 6" id="KW-1133">Transmembrane helix</keyword>
<feature type="transmembrane region" description="Helical" evidence="6">
    <location>
        <begin position="183"/>
        <end position="205"/>
    </location>
</feature>
<feature type="transmembrane region" description="Helical" evidence="6">
    <location>
        <begin position="153"/>
        <end position="171"/>
    </location>
</feature>
<accession>A0A2P5BNB6</accession>
<feature type="transmembrane region" description="Helical" evidence="6">
    <location>
        <begin position="291"/>
        <end position="311"/>
    </location>
</feature>
<evidence type="ECO:0000256" key="2">
    <source>
        <dbReference type="ARBA" id="ARBA00010199"/>
    </source>
</evidence>
<evidence type="ECO:0000256" key="5">
    <source>
        <dbReference type="ARBA" id="ARBA00023136"/>
    </source>
</evidence>
<gene>
    <name evidence="7" type="ORF">TorRG33x02_315160</name>
</gene>
<evidence type="ECO:0000256" key="4">
    <source>
        <dbReference type="ARBA" id="ARBA00022989"/>
    </source>
</evidence>
<evidence type="ECO:0000313" key="8">
    <source>
        <dbReference type="Proteomes" id="UP000237000"/>
    </source>
</evidence>
<evidence type="ECO:0000256" key="1">
    <source>
        <dbReference type="ARBA" id="ARBA00004141"/>
    </source>
</evidence>
<dbReference type="AlphaFoldDB" id="A0A2P5BNB6"/>
<keyword evidence="3 6" id="KW-0812">Transmembrane</keyword>
<feature type="transmembrane region" description="Helical" evidence="6">
    <location>
        <begin position="66"/>
        <end position="89"/>
    </location>
</feature>
<keyword evidence="8" id="KW-1185">Reference proteome</keyword>
<dbReference type="OrthoDB" id="2126698at2759"/>
<protein>
    <recommendedName>
        <fullName evidence="6">Protein DETOXIFICATION</fullName>
    </recommendedName>
    <alternativeName>
        <fullName evidence="6">Multidrug and toxic compound extrusion protein</fullName>
    </alternativeName>
</protein>
<comment type="caution">
    <text evidence="7">The sequence shown here is derived from an EMBL/GenBank/DDBJ whole genome shotgun (WGS) entry which is preliminary data.</text>
</comment>
<dbReference type="InterPro" id="IPR045069">
    <property type="entry name" value="MATE_euk"/>
</dbReference>
<dbReference type="Pfam" id="PF01554">
    <property type="entry name" value="MatE"/>
    <property type="match status" value="2"/>
</dbReference>
<organism evidence="7 8">
    <name type="scientific">Trema orientale</name>
    <name type="common">Charcoal tree</name>
    <name type="synonym">Celtis orientalis</name>
    <dbReference type="NCBI Taxonomy" id="63057"/>
    <lineage>
        <taxon>Eukaryota</taxon>
        <taxon>Viridiplantae</taxon>
        <taxon>Streptophyta</taxon>
        <taxon>Embryophyta</taxon>
        <taxon>Tracheophyta</taxon>
        <taxon>Spermatophyta</taxon>
        <taxon>Magnoliopsida</taxon>
        <taxon>eudicotyledons</taxon>
        <taxon>Gunneridae</taxon>
        <taxon>Pentapetalae</taxon>
        <taxon>rosids</taxon>
        <taxon>fabids</taxon>
        <taxon>Rosales</taxon>
        <taxon>Cannabaceae</taxon>
        <taxon>Trema</taxon>
    </lineage>
</organism>
<dbReference type="GO" id="GO:0042910">
    <property type="term" value="F:xenobiotic transmembrane transporter activity"/>
    <property type="evidence" value="ECO:0007669"/>
    <property type="project" value="InterPro"/>
</dbReference>
<dbReference type="GO" id="GO:0016020">
    <property type="term" value="C:membrane"/>
    <property type="evidence" value="ECO:0007669"/>
    <property type="project" value="UniProtKB-SubCell"/>
</dbReference>
<dbReference type="InParanoid" id="A0A2P5BNB6"/>
<name>A0A2P5BNB6_TREOI</name>
<dbReference type="PANTHER" id="PTHR11206">
    <property type="entry name" value="MULTIDRUG RESISTANCE PROTEIN"/>
    <property type="match status" value="1"/>
</dbReference>
<dbReference type="Proteomes" id="UP000237000">
    <property type="component" value="Unassembled WGS sequence"/>
</dbReference>